<evidence type="ECO:0000256" key="14">
    <source>
        <dbReference type="ARBA" id="ARBA00037847"/>
    </source>
</evidence>
<dbReference type="RefSeq" id="WP_126723593.1">
    <property type="nucleotide sequence ID" value="NZ_RYZH01000002.1"/>
</dbReference>
<keyword evidence="10 15" id="KW-0066">ATP synthesis</keyword>
<comment type="similarity">
    <text evidence="1 15 16">Belongs to the ATPase B chain family.</text>
</comment>
<evidence type="ECO:0000256" key="16">
    <source>
        <dbReference type="RuleBase" id="RU003848"/>
    </source>
</evidence>
<reference evidence="20 21" key="1">
    <citation type="submission" date="2018-12" db="EMBL/GenBank/DDBJ databases">
        <authorList>
            <person name="Toschakov S.V."/>
        </authorList>
    </citation>
    <scope>NUCLEOTIDE SEQUENCE [LARGE SCALE GENOMIC DNA]</scope>
    <source>
        <strain evidence="20 21">GM2012</strain>
    </source>
</reference>
<evidence type="ECO:0000256" key="10">
    <source>
        <dbReference type="ARBA" id="ARBA00023310"/>
    </source>
</evidence>
<keyword evidence="6 15" id="KW-0375">Hydrogen ion transport</keyword>
<dbReference type="InterPro" id="IPR050059">
    <property type="entry name" value="ATP_synthase_B_chain"/>
</dbReference>
<keyword evidence="3 15" id="KW-1003">Cell membrane</keyword>
<evidence type="ECO:0000256" key="17">
    <source>
        <dbReference type="SAM" id="Coils"/>
    </source>
</evidence>
<dbReference type="HAMAP" id="MF_01398">
    <property type="entry name" value="ATP_synth_b_bprime"/>
    <property type="match status" value="1"/>
</dbReference>
<dbReference type="PANTHER" id="PTHR33445">
    <property type="entry name" value="ATP SYNTHASE SUBUNIT B', CHLOROPLASTIC"/>
    <property type="match status" value="1"/>
</dbReference>
<keyword evidence="19" id="KW-0732">Signal</keyword>
<evidence type="ECO:0000256" key="9">
    <source>
        <dbReference type="ARBA" id="ARBA00023136"/>
    </source>
</evidence>
<dbReference type="NCBIfam" id="TIGR01144">
    <property type="entry name" value="ATP_synt_b"/>
    <property type="match status" value="1"/>
</dbReference>
<dbReference type="GO" id="GO:0046933">
    <property type="term" value="F:proton-transporting ATP synthase activity, rotational mechanism"/>
    <property type="evidence" value="ECO:0007669"/>
    <property type="project" value="UniProtKB-UniRule"/>
</dbReference>
<comment type="subunit">
    <text evidence="13">F-type ATPases have 2 components, F(1) - the catalytic core - and F(0) - the membrane proton channel. F(1) has five subunits: alpha(3), beta(3), gamma(1), delta(1), epsilon(1). F(0) has four main subunits: a(1), b(2) and c(10-14). The alpha and beta chains form an alternating ring which encloses part of the gamma chain. F(1) is attached to F(0) by a central stalk formed by the gamma and epsilon chains, while a peripheral stalk is formed by the delta and b chains.</text>
</comment>
<evidence type="ECO:0000256" key="3">
    <source>
        <dbReference type="ARBA" id="ARBA00022475"/>
    </source>
</evidence>
<dbReference type="GO" id="GO:0046961">
    <property type="term" value="F:proton-transporting ATPase activity, rotational mechanism"/>
    <property type="evidence" value="ECO:0007669"/>
    <property type="project" value="TreeGrafter"/>
</dbReference>
<dbReference type="Pfam" id="PF00430">
    <property type="entry name" value="ATP-synt_B"/>
    <property type="match status" value="1"/>
</dbReference>
<evidence type="ECO:0000256" key="11">
    <source>
        <dbReference type="ARBA" id="ARBA00025198"/>
    </source>
</evidence>
<evidence type="ECO:0000256" key="19">
    <source>
        <dbReference type="SAM" id="SignalP"/>
    </source>
</evidence>
<dbReference type="EMBL" id="RYZH01000002">
    <property type="protein sequence ID" value="RUL89517.1"/>
    <property type="molecule type" value="Genomic_DNA"/>
</dbReference>
<sequence>MLRRKILAPWPMPLTLTSLAMLLVLGAPSACPAQEPDEPAAVAEPTGAEPGHDAEGNHAVEGEANILEAQPSLAFYTLVVFLLLLLVLWRFAWGPLSKALHDREHSLESAFQDAERARAEAAALLEQHRKQMEQVQDQVRQIMDEAHRKAQAVYEERLNQARADAEATAQRASREIAAAKESALTELYEKSVDLAVTVAGRVLQREIGHDEHRRLIEVASQELEAVGPAGGNGQGRGSIA</sequence>
<comment type="function">
    <text evidence="12">Component of the F(0) channel, it forms part of the peripheral stalk, linking F(1) to F(0). The b'-subunit is a diverged and duplicated form of b found in plants and photosynthetic bacteria.</text>
</comment>
<evidence type="ECO:0000256" key="2">
    <source>
        <dbReference type="ARBA" id="ARBA00022448"/>
    </source>
</evidence>
<evidence type="ECO:0000256" key="8">
    <source>
        <dbReference type="ARBA" id="ARBA00023065"/>
    </source>
</evidence>
<feature type="signal peptide" evidence="19">
    <location>
        <begin position="1"/>
        <end position="33"/>
    </location>
</feature>
<evidence type="ECO:0000256" key="13">
    <source>
        <dbReference type="ARBA" id="ARBA00026054"/>
    </source>
</evidence>
<evidence type="ECO:0000256" key="1">
    <source>
        <dbReference type="ARBA" id="ARBA00005513"/>
    </source>
</evidence>
<evidence type="ECO:0000313" key="20">
    <source>
        <dbReference type="EMBL" id="RUL89517.1"/>
    </source>
</evidence>
<gene>
    <name evidence="15 20" type="primary">atpF</name>
    <name evidence="20" type="ORF">TsocGM_01735</name>
</gene>
<dbReference type="GO" id="GO:0016787">
    <property type="term" value="F:hydrolase activity"/>
    <property type="evidence" value="ECO:0007669"/>
    <property type="project" value="UniProtKB-KW"/>
</dbReference>
<keyword evidence="7 15" id="KW-1133">Transmembrane helix</keyword>
<dbReference type="GO" id="GO:0045259">
    <property type="term" value="C:proton-transporting ATP synthase complex"/>
    <property type="evidence" value="ECO:0007669"/>
    <property type="project" value="UniProtKB-KW"/>
</dbReference>
<keyword evidence="2 15" id="KW-0813">Transport</keyword>
<dbReference type="Proteomes" id="UP000280296">
    <property type="component" value="Unassembled WGS sequence"/>
</dbReference>
<proteinExistence type="inferred from homology"/>
<dbReference type="GO" id="GO:0005886">
    <property type="term" value="C:plasma membrane"/>
    <property type="evidence" value="ECO:0007669"/>
    <property type="project" value="UniProtKB-SubCell"/>
</dbReference>
<dbReference type="OrthoDB" id="274361at2"/>
<evidence type="ECO:0000256" key="15">
    <source>
        <dbReference type="HAMAP-Rule" id="MF_01398"/>
    </source>
</evidence>
<organism evidence="20 21">
    <name type="scientific">Tautonia sociabilis</name>
    <dbReference type="NCBI Taxonomy" id="2080755"/>
    <lineage>
        <taxon>Bacteria</taxon>
        <taxon>Pseudomonadati</taxon>
        <taxon>Planctomycetota</taxon>
        <taxon>Planctomycetia</taxon>
        <taxon>Isosphaerales</taxon>
        <taxon>Isosphaeraceae</taxon>
        <taxon>Tautonia</taxon>
    </lineage>
</organism>
<evidence type="ECO:0000313" key="21">
    <source>
        <dbReference type="Proteomes" id="UP000280296"/>
    </source>
</evidence>
<reference evidence="20 21" key="2">
    <citation type="submission" date="2019-01" db="EMBL/GenBank/DDBJ databases">
        <title>Tautonia sociabilis, a novel thermotolerant planctomycete of Isosphaeraceae family, isolated from a 4000 m deep subterranean habitat.</title>
        <authorList>
            <person name="Kovaleva O.L."/>
            <person name="Elcheninov A.G."/>
            <person name="Van Heerden E."/>
            <person name="Toshchakov S.V."/>
            <person name="Novikov A."/>
            <person name="Bonch-Osmolovskaya E.A."/>
            <person name="Kublanov I.V."/>
        </authorList>
    </citation>
    <scope>NUCLEOTIDE SEQUENCE [LARGE SCALE GENOMIC DNA]</scope>
    <source>
        <strain evidence="20 21">GM2012</strain>
    </source>
</reference>
<keyword evidence="20" id="KW-0378">Hydrolase</keyword>
<comment type="caution">
    <text evidence="20">The sequence shown here is derived from an EMBL/GenBank/DDBJ whole genome shotgun (WGS) entry which is preliminary data.</text>
</comment>
<evidence type="ECO:0000256" key="12">
    <source>
        <dbReference type="ARBA" id="ARBA00025614"/>
    </source>
</evidence>
<dbReference type="GO" id="GO:0012505">
    <property type="term" value="C:endomembrane system"/>
    <property type="evidence" value="ECO:0007669"/>
    <property type="project" value="UniProtKB-SubCell"/>
</dbReference>
<keyword evidence="8 15" id="KW-0406">Ion transport</keyword>
<feature type="coiled-coil region" evidence="17">
    <location>
        <begin position="107"/>
        <end position="182"/>
    </location>
</feature>
<dbReference type="AlphaFoldDB" id="A0A432MR06"/>
<keyword evidence="9 15" id="KW-0472">Membrane</keyword>
<comment type="function">
    <text evidence="11 15">F(1)F(0) ATP synthase produces ATP from ADP in the presence of a proton or sodium gradient. F-type ATPases consist of two structural domains, F(1) containing the extramembraneous catalytic core and F(0) containing the membrane proton channel, linked together by a central stalk and a peripheral stalk. During catalysis, ATP synthesis in the catalytic domain of F(1) is coupled via a rotary mechanism of the central stalk subunits to proton translocation.</text>
</comment>
<evidence type="ECO:0000256" key="6">
    <source>
        <dbReference type="ARBA" id="ARBA00022781"/>
    </source>
</evidence>
<evidence type="ECO:0000256" key="4">
    <source>
        <dbReference type="ARBA" id="ARBA00022547"/>
    </source>
</evidence>
<evidence type="ECO:0000256" key="7">
    <source>
        <dbReference type="ARBA" id="ARBA00022989"/>
    </source>
</evidence>
<protein>
    <recommendedName>
        <fullName evidence="15">ATP synthase subunit b</fullName>
    </recommendedName>
    <alternativeName>
        <fullName evidence="15">ATP synthase F(0) sector subunit b</fullName>
    </alternativeName>
    <alternativeName>
        <fullName evidence="15">ATPase subunit I</fullName>
    </alternativeName>
    <alternativeName>
        <fullName evidence="15">F-type ATPase subunit b</fullName>
        <shortName evidence="15">F-ATPase subunit b</shortName>
    </alternativeName>
</protein>
<keyword evidence="5 15" id="KW-0812">Transmembrane</keyword>
<comment type="subcellular location">
    <subcellularLocation>
        <location evidence="15">Cell membrane</location>
        <topology evidence="15">Single-pass membrane protein</topology>
    </subcellularLocation>
    <subcellularLocation>
        <location evidence="14">Endomembrane system</location>
        <topology evidence="14">Single-pass membrane protein</topology>
    </subcellularLocation>
</comment>
<comment type="subunit">
    <text evidence="15">F-type ATPases have 2 components, F(1) - the catalytic core - and F(0) - the membrane proton channel. F(1) has five subunits: alpha(3), beta(3), gamma(1), delta(1), epsilon(1). F(0) has three main subunits: a(1), b(2) and c(10-14). The alpha and beta chains form an alternating ring which encloses part of the gamma chain. F(1) is attached to F(0) by a central stalk formed by the gamma and epsilon chains, while a peripheral stalk is formed by the delta and b chains.</text>
</comment>
<dbReference type="InterPro" id="IPR002146">
    <property type="entry name" value="ATP_synth_b/b'su_bac/chlpt"/>
</dbReference>
<feature type="region of interest" description="Disordered" evidence="18">
    <location>
        <begin position="34"/>
        <end position="56"/>
    </location>
</feature>
<dbReference type="InterPro" id="IPR005864">
    <property type="entry name" value="ATP_synth_F0_bsu_bac"/>
</dbReference>
<keyword evidence="21" id="KW-1185">Reference proteome</keyword>
<evidence type="ECO:0000256" key="5">
    <source>
        <dbReference type="ARBA" id="ARBA00022692"/>
    </source>
</evidence>
<keyword evidence="17" id="KW-0175">Coiled coil</keyword>
<keyword evidence="4 15" id="KW-0138">CF(0)</keyword>
<evidence type="ECO:0000256" key="18">
    <source>
        <dbReference type="SAM" id="MobiDB-lite"/>
    </source>
</evidence>
<feature type="transmembrane region" description="Helical" evidence="15">
    <location>
        <begin position="73"/>
        <end position="93"/>
    </location>
</feature>
<name>A0A432MR06_9BACT</name>
<accession>A0A432MR06</accession>
<feature type="chain" id="PRO_5019074596" description="ATP synthase subunit b" evidence="19">
    <location>
        <begin position="34"/>
        <end position="240"/>
    </location>
</feature>
<dbReference type="CDD" id="cd06503">
    <property type="entry name" value="ATP-synt_Fo_b"/>
    <property type="match status" value="1"/>
</dbReference>
<dbReference type="PANTHER" id="PTHR33445:SF1">
    <property type="entry name" value="ATP SYNTHASE SUBUNIT B"/>
    <property type="match status" value="1"/>
</dbReference>